<comment type="function">
    <text evidence="5">NDH-1 shuttles electrons from NADH, via FMN and iron-sulfur (Fe-S) centers, to quinones in the respiratory chain. The immediate electron acceptor for the enzyme in this species is believed to be ubiquinone. Couples the redox reaction to proton translocation (for every two electrons transferred, four hydrogen ions are translocated across the cytoplasmic membrane), and thus conserves the redox energy in a proton gradient. This subunit may bind ubiquinone.</text>
</comment>
<evidence type="ECO:0000313" key="9">
    <source>
        <dbReference type="Proteomes" id="UP000256485"/>
    </source>
</evidence>
<evidence type="ECO:0000256" key="4">
    <source>
        <dbReference type="ARBA" id="ARBA00023136"/>
    </source>
</evidence>
<feature type="transmembrane region" description="Helical" evidence="5">
    <location>
        <begin position="88"/>
        <end position="109"/>
    </location>
</feature>
<dbReference type="GO" id="GO:0048038">
    <property type="term" value="F:quinone binding"/>
    <property type="evidence" value="ECO:0007669"/>
    <property type="project" value="UniProtKB-KW"/>
</dbReference>
<accession>A0A3D9VII5</accession>
<evidence type="ECO:0000256" key="3">
    <source>
        <dbReference type="ARBA" id="ARBA00022989"/>
    </source>
</evidence>
<dbReference type="NCBIfam" id="NF004743">
    <property type="entry name" value="PRK06076.1-4"/>
    <property type="match status" value="1"/>
</dbReference>
<comment type="subunit">
    <text evidence="5">NDH-1 is composed of 14 different subunits. Subunits NuoA, H, J, K, L, M, N constitute the membrane sector of the complex.</text>
</comment>
<sequence>MTAAPLAAPDLSSFGHDPWWVILIKAAGITVLLLVFTIFNVWYERRVVARMQHRVGPNVHGKFGLLQSLADGIKLSLKETIRPKGIDTVVYVLAPVISAVMAFTAFAVIPMGPEVSIFGHRTPLQLTDLPVGVLFVLAAASLGIYGIVLGGWASGSTYPLLGGLRSSAQMISYEVAMGLALVAVFLYAGSLSTSEIVAAQANGGQVEVLGLTLHLPSWYAIVLLPSFLIYLIAMVGETNRAPFDLPEAEGELVAGYMTEYSSMKFLLFFLAEYVNMVTVSALATTMFLGGWRAPWPISLWEGANQGWWPFLWFLAKVLAFLFVFIWLRGTLPRMRYDQFMQLGWKFLIPLALVWTIFVAVARASMNAGYQRPFLFVVIGFALVVFVGSVIWEEVAKRREGEEDVTARRTTDQAEFDPFAGGYPVPPMPGQKVPGLVPAAVTVSPSGAKAEDGTPGAQSEGSPEEDGRG</sequence>
<keyword evidence="2 5" id="KW-0812">Transmembrane</keyword>
<dbReference type="InterPro" id="IPR001694">
    <property type="entry name" value="NADH_UbQ_OxRdtase_su1/FPO"/>
</dbReference>
<feature type="transmembrane region" description="Helical" evidence="5">
    <location>
        <begin position="339"/>
        <end position="361"/>
    </location>
</feature>
<evidence type="ECO:0000256" key="2">
    <source>
        <dbReference type="ARBA" id="ARBA00022692"/>
    </source>
</evidence>
<dbReference type="RefSeq" id="WP_115850637.1">
    <property type="nucleotide sequence ID" value="NZ_QTUC01000001.1"/>
</dbReference>
<feature type="transmembrane region" description="Helical" evidence="5">
    <location>
        <begin position="218"/>
        <end position="236"/>
    </location>
</feature>
<dbReference type="GO" id="GO:0005886">
    <property type="term" value="C:plasma membrane"/>
    <property type="evidence" value="ECO:0007669"/>
    <property type="project" value="UniProtKB-SubCell"/>
</dbReference>
<feature type="region of interest" description="Disordered" evidence="7">
    <location>
        <begin position="415"/>
        <end position="468"/>
    </location>
</feature>
<dbReference type="HAMAP" id="MF_01350">
    <property type="entry name" value="NDH1_NuoH"/>
    <property type="match status" value="1"/>
</dbReference>
<dbReference type="NCBIfam" id="NF004741">
    <property type="entry name" value="PRK06076.1-2"/>
    <property type="match status" value="1"/>
</dbReference>
<comment type="caution">
    <text evidence="8">The sequence shown here is derived from an EMBL/GenBank/DDBJ whole genome shotgun (WGS) entry which is preliminary data.</text>
</comment>
<keyword evidence="5" id="KW-1003">Cell membrane</keyword>
<proteinExistence type="inferred from homology"/>
<dbReference type="PANTHER" id="PTHR11432:SF3">
    <property type="entry name" value="NADH-UBIQUINONE OXIDOREDUCTASE CHAIN 1"/>
    <property type="match status" value="1"/>
</dbReference>
<dbReference type="GO" id="GO:0009060">
    <property type="term" value="P:aerobic respiration"/>
    <property type="evidence" value="ECO:0007669"/>
    <property type="project" value="TreeGrafter"/>
</dbReference>
<dbReference type="Proteomes" id="UP000256485">
    <property type="component" value="Unassembled WGS sequence"/>
</dbReference>
<dbReference type="GO" id="GO:0003954">
    <property type="term" value="F:NADH dehydrogenase activity"/>
    <property type="evidence" value="ECO:0007669"/>
    <property type="project" value="TreeGrafter"/>
</dbReference>
<evidence type="ECO:0000256" key="7">
    <source>
        <dbReference type="SAM" id="MobiDB-lite"/>
    </source>
</evidence>
<keyword evidence="3 5" id="KW-1133">Transmembrane helix</keyword>
<evidence type="ECO:0000256" key="1">
    <source>
        <dbReference type="ARBA" id="ARBA00004141"/>
    </source>
</evidence>
<feature type="transmembrane region" description="Helical" evidence="5">
    <location>
        <begin position="307"/>
        <end position="327"/>
    </location>
</feature>
<comment type="catalytic activity">
    <reaction evidence="5">
        <text>a quinone + NADH + 5 H(+)(in) = a quinol + NAD(+) + 4 H(+)(out)</text>
        <dbReference type="Rhea" id="RHEA:57888"/>
        <dbReference type="ChEBI" id="CHEBI:15378"/>
        <dbReference type="ChEBI" id="CHEBI:24646"/>
        <dbReference type="ChEBI" id="CHEBI:57540"/>
        <dbReference type="ChEBI" id="CHEBI:57945"/>
        <dbReference type="ChEBI" id="CHEBI:132124"/>
    </reaction>
</comment>
<comment type="subcellular location">
    <subcellularLocation>
        <location evidence="5 6">Cell membrane</location>
        <topology evidence="5 6">Multi-pass membrane protein</topology>
    </subcellularLocation>
    <subcellularLocation>
        <location evidence="1">Membrane</location>
        <topology evidence="1">Multi-pass membrane protein</topology>
    </subcellularLocation>
</comment>
<dbReference type="GO" id="GO:0016655">
    <property type="term" value="F:oxidoreductase activity, acting on NAD(P)H, quinone or similar compound as acceptor"/>
    <property type="evidence" value="ECO:0007669"/>
    <property type="project" value="UniProtKB-UniRule"/>
</dbReference>
<dbReference type="EMBL" id="QTUC01000001">
    <property type="protein sequence ID" value="REF37121.1"/>
    <property type="molecule type" value="Genomic_DNA"/>
</dbReference>
<reference evidence="8 9" key="1">
    <citation type="submission" date="2018-08" db="EMBL/GenBank/DDBJ databases">
        <title>Sequencing the genomes of 1000 actinobacteria strains.</title>
        <authorList>
            <person name="Klenk H.-P."/>
        </authorList>
    </citation>
    <scope>NUCLEOTIDE SEQUENCE [LARGE SCALE GENOMIC DNA]</scope>
    <source>
        <strain evidence="8 9">DSM 22891</strain>
    </source>
</reference>
<dbReference type="EC" id="7.1.1.-" evidence="5"/>
<comment type="similarity">
    <text evidence="5 6">Belongs to the complex I subunit 1 family.</text>
</comment>
<protein>
    <recommendedName>
        <fullName evidence="5">NADH-quinone oxidoreductase subunit H</fullName>
        <ecNumber evidence="5">7.1.1.-</ecNumber>
    </recommendedName>
    <alternativeName>
        <fullName evidence="5">NADH dehydrogenase I subunit H</fullName>
    </alternativeName>
    <alternativeName>
        <fullName evidence="5">NDH-1 subunit H</fullName>
    </alternativeName>
</protein>
<keyword evidence="4 5" id="KW-0472">Membrane</keyword>
<keyword evidence="5" id="KW-0874">Quinone</keyword>
<dbReference type="OrthoDB" id="9803734at2"/>
<dbReference type="InterPro" id="IPR018086">
    <property type="entry name" value="NADH_UbQ_OxRdtase_su1_CS"/>
</dbReference>
<name>A0A3D9VII5_THECX</name>
<organism evidence="8 9">
    <name type="scientific">Thermasporomyces composti</name>
    <dbReference type="NCBI Taxonomy" id="696763"/>
    <lineage>
        <taxon>Bacteria</taxon>
        <taxon>Bacillati</taxon>
        <taxon>Actinomycetota</taxon>
        <taxon>Actinomycetes</taxon>
        <taxon>Propionibacteriales</taxon>
        <taxon>Nocardioidaceae</taxon>
        <taxon>Thermasporomyces</taxon>
    </lineage>
</organism>
<evidence type="ECO:0000256" key="5">
    <source>
        <dbReference type="HAMAP-Rule" id="MF_01350"/>
    </source>
</evidence>
<dbReference type="Pfam" id="PF00146">
    <property type="entry name" value="NADHdh"/>
    <property type="match status" value="1"/>
</dbReference>
<dbReference type="PROSITE" id="PS00668">
    <property type="entry name" value="COMPLEX1_ND1_2"/>
    <property type="match status" value="1"/>
</dbReference>
<dbReference type="PANTHER" id="PTHR11432">
    <property type="entry name" value="NADH DEHYDROGENASE SUBUNIT 1"/>
    <property type="match status" value="1"/>
</dbReference>
<feature type="transmembrane region" description="Helical" evidence="5">
    <location>
        <begin position="170"/>
        <end position="188"/>
    </location>
</feature>
<feature type="transmembrane region" description="Helical" evidence="5">
    <location>
        <begin position="265"/>
        <end position="287"/>
    </location>
</feature>
<keyword evidence="5 6" id="KW-0520">NAD</keyword>
<gene>
    <name evidence="5" type="primary">nuoH</name>
    <name evidence="8" type="ORF">DFJ64_2557</name>
</gene>
<feature type="transmembrane region" description="Helical" evidence="5">
    <location>
        <begin position="20"/>
        <end position="43"/>
    </location>
</feature>
<feature type="transmembrane region" description="Helical" evidence="5">
    <location>
        <begin position="373"/>
        <end position="391"/>
    </location>
</feature>
<keyword evidence="9" id="KW-1185">Reference proteome</keyword>
<keyword evidence="5" id="KW-0830">Ubiquinone</keyword>
<keyword evidence="5" id="KW-1278">Translocase</keyword>
<evidence type="ECO:0000256" key="6">
    <source>
        <dbReference type="RuleBase" id="RU000471"/>
    </source>
</evidence>
<dbReference type="AlphaFoldDB" id="A0A3D9VII5"/>
<evidence type="ECO:0000313" key="8">
    <source>
        <dbReference type="EMBL" id="REF37121.1"/>
    </source>
</evidence>
<feature type="transmembrane region" description="Helical" evidence="5">
    <location>
        <begin position="129"/>
        <end position="149"/>
    </location>
</feature>